<name>A0AA88DHZ6_FICCA</name>
<proteinExistence type="predicted"/>
<evidence type="ECO:0000313" key="1">
    <source>
        <dbReference type="EMBL" id="GMN42759.1"/>
    </source>
</evidence>
<accession>A0AA88DHZ6</accession>
<organism evidence="1 2">
    <name type="scientific">Ficus carica</name>
    <name type="common">Common fig</name>
    <dbReference type="NCBI Taxonomy" id="3494"/>
    <lineage>
        <taxon>Eukaryota</taxon>
        <taxon>Viridiplantae</taxon>
        <taxon>Streptophyta</taxon>
        <taxon>Embryophyta</taxon>
        <taxon>Tracheophyta</taxon>
        <taxon>Spermatophyta</taxon>
        <taxon>Magnoliopsida</taxon>
        <taxon>eudicotyledons</taxon>
        <taxon>Gunneridae</taxon>
        <taxon>Pentapetalae</taxon>
        <taxon>rosids</taxon>
        <taxon>fabids</taxon>
        <taxon>Rosales</taxon>
        <taxon>Moraceae</taxon>
        <taxon>Ficeae</taxon>
        <taxon>Ficus</taxon>
    </lineage>
</organism>
<dbReference type="AlphaFoldDB" id="A0AA88DHZ6"/>
<dbReference type="Proteomes" id="UP001187192">
    <property type="component" value="Unassembled WGS sequence"/>
</dbReference>
<protein>
    <submittedName>
        <fullName evidence="1">Uncharacterized protein</fullName>
    </submittedName>
</protein>
<gene>
    <name evidence="1" type="ORF">TIFTF001_011978</name>
</gene>
<dbReference type="EMBL" id="BTGU01000015">
    <property type="protein sequence ID" value="GMN42759.1"/>
    <property type="molecule type" value="Genomic_DNA"/>
</dbReference>
<sequence>MGDDEIPNADKMIKNPDLEPLTTIKTMFIEATGNKSLPRTNFLLAVFLETETTFFSAQAPVEIPHGVCCPIATVGQNPFFGERVHDPPEMVAGASSPATSSGGRWRFLVLGCARLVWVFSGNIHCHHRQVSCRHRRWIWPPSRVRVGGRRLG</sequence>
<reference evidence="1" key="1">
    <citation type="submission" date="2023-07" db="EMBL/GenBank/DDBJ databases">
        <title>draft genome sequence of fig (Ficus carica).</title>
        <authorList>
            <person name="Takahashi T."/>
            <person name="Nishimura K."/>
        </authorList>
    </citation>
    <scope>NUCLEOTIDE SEQUENCE</scope>
</reference>
<keyword evidence="2" id="KW-1185">Reference proteome</keyword>
<comment type="caution">
    <text evidence="1">The sequence shown here is derived from an EMBL/GenBank/DDBJ whole genome shotgun (WGS) entry which is preliminary data.</text>
</comment>
<evidence type="ECO:0000313" key="2">
    <source>
        <dbReference type="Proteomes" id="UP001187192"/>
    </source>
</evidence>